<gene>
    <name evidence="1" type="ORF">LSINAPIS_LOCUS1482</name>
</gene>
<sequence length="15" mass="1831">MLMPPLWSTHRMDLC</sequence>
<dbReference type="EMBL" id="FZQP02000226">
    <property type="protein sequence ID" value="VVC88015.1"/>
    <property type="molecule type" value="Genomic_DNA"/>
</dbReference>
<reference evidence="1 2" key="1">
    <citation type="submission" date="2017-07" db="EMBL/GenBank/DDBJ databases">
        <authorList>
            <person name="Talla V."/>
            <person name="Backstrom N."/>
        </authorList>
    </citation>
    <scope>NUCLEOTIDE SEQUENCE [LARGE SCALE GENOMIC DNA]</scope>
</reference>
<accession>A0A5E4PRR0</accession>
<proteinExistence type="predicted"/>
<dbReference type="Proteomes" id="UP000324832">
    <property type="component" value="Unassembled WGS sequence"/>
</dbReference>
<name>A0A5E4PRR0_9NEOP</name>
<evidence type="ECO:0000313" key="2">
    <source>
        <dbReference type="Proteomes" id="UP000324832"/>
    </source>
</evidence>
<protein>
    <submittedName>
        <fullName evidence="1">Uncharacterized protein</fullName>
    </submittedName>
</protein>
<organism evidence="1 2">
    <name type="scientific">Leptidea sinapis</name>
    <dbReference type="NCBI Taxonomy" id="189913"/>
    <lineage>
        <taxon>Eukaryota</taxon>
        <taxon>Metazoa</taxon>
        <taxon>Ecdysozoa</taxon>
        <taxon>Arthropoda</taxon>
        <taxon>Hexapoda</taxon>
        <taxon>Insecta</taxon>
        <taxon>Pterygota</taxon>
        <taxon>Neoptera</taxon>
        <taxon>Endopterygota</taxon>
        <taxon>Lepidoptera</taxon>
        <taxon>Glossata</taxon>
        <taxon>Ditrysia</taxon>
        <taxon>Papilionoidea</taxon>
        <taxon>Pieridae</taxon>
        <taxon>Dismorphiinae</taxon>
        <taxon>Leptidea</taxon>
    </lineage>
</organism>
<evidence type="ECO:0000313" key="1">
    <source>
        <dbReference type="EMBL" id="VVC88015.1"/>
    </source>
</evidence>
<keyword evidence="2" id="KW-1185">Reference proteome</keyword>